<dbReference type="STRING" id="619805.SAMN05660477_02844"/>
<evidence type="ECO:0000313" key="3">
    <source>
        <dbReference type="Proteomes" id="UP000191112"/>
    </source>
</evidence>
<keyword evidence="1" id="KW-0812">Transmembrane</keyword>
<dbReference type="RefSeq" id="WP_079668033.1">
    <property type="nucleotide sequence ID" value="NZ_FUYZ01000012.1"/>
</dbReference>
<organism evidence="2 3">
    <name type="scientific">Soonwooa buanensis</name>
    <dbReference type="NCBI Taxonomy" id="619805"/>
    <lineage>
        <taxon>Bacteria</taxon>
        <taxon>Pseudomonadati</taxon>
        <taxon>Bacteroidota</taxon>
        <taxon>Flavobacteriia</taxon>
        <taxon>Flavobacteriales</taxon>
        <taxon>Weeksellaceae</taxon>
        <taxon>Chryseobacterium group</taxon>
        <taxon>Soonwooa</taxon>
    </lineage>
</organism>
<evidence type="ECO:0000256" key="1">
    <source>
        <dbReference type="SAM" id="Phobius"/>
    </source>
</evidence>
<accession>A0A1T5GHS0</accession>
<dbReference type="AlphaFoldDB" id="A0A1T5GHS0"/>
<keyword evidence="1" id="KW-0472">Membrane</keyword>
<dbReference type="OrthoDB" id="1254494at2"/>
<protein>
    <submittedName>
        <fullName evidence="2">Uncharacterized protein</fullName>
    </submittedName>
</protein>
<keyword evidence="3" id="KW-1185">Reference proteome</keyword>
<name>A0A1T5GHS0_9FLAO</name>
<dbReference type="EMBL" id="FUYZ01000012">
    <property type="protein sequence ID" value="SKC07939.1"/>
    <property type="molecule type" value="Genomic_DNA"/>
</dbReference>
<reference evidence="2 3" key="1">
    <citation type="submission" date="2017-02" db="EMBL/GenBank/DDBJ databases">
        <authorList>
            <person name="Peterson S.W."/>
        </authorList>
    </citation>
    <scope>NUCLEOTIDE SEQUENCE [LARGE SCALE GENOMIC DNA]</scope>
    <source>
        <strain evidence="2 3">DSM 22323</strain>
    </source>
</reference>
<feature type="transmembrane region" description="Helical" evidence="1">
    <location>
        <begin position="6"/>
        <end position="26"/>
    </location>
</feature>
<evidence type="ECO:0000313" key="2">
    <source>
        <dbReference type="EMBL" id="SKC07939.1"/>
    </source>
</evidence>
<keyword evidence="1" id="KW-1133">Transmembrane helix</keyword>
<sequence length="132" mass="15169">MKNKNILYAAPVVLVIIVGFINSYIVSGKINKHPKYTTAVLINEYVAGKRTTFDYNYNIKGIKYTNAISSNKVEIGEKYLVVYDSLNPKNCALLLIYPIEKDYKPTSNGWKYNEVPFKIDTVLIQKYVKNYN</sequence>
<dbReference type="Proteomes" id="UP000191112">
    <property type="component" value="Unassembled WGS sequence"/>
</dbReference>
<gene>
    <name evidence="2" type="ORF">SAMN05660477_02844</name>
</gene>
<proteinExistence type="predicted"/>